<keyword evidence="2" id="KW-0479">Metal-binding</keyword>
<dbReference type="PROSITE" id="PS51891">
    <property type="entry name" value="CENP_V_GFA"/>
    <property type="match status" value="2"/>
</dbReference>
<dbReference type="InterPro" id="IPR052355">
    <property type="entry name" value="CENP-V-like"/>
</dbReference>
<evidence type="ECO:0000313" key="5">
    <source>
        <dbReference type="EMBL" id="OOG00624.1"/>
    </source>
</evidence>
<evidence type="ECO:0000256" key="3">
    <source>
        <dbReference type="ARBA" id="ARBA00022833"/>
    </source>
</evidence>
<dbReference type="PANTHER" id="PTHR28620">
    <property type="entry name" value="CENTROMERE PROTEIN V"/>
    <property type="match status" value="1"/>
</dbReference>
<gene>
    <name evidence="5" type="ORF">ASPCADRAFT_39357</name>
</gene>
<comment type="similarity">
    <text evidence="1">Belongs to the Gfa family.</text>
</comment>
<accession>A0A1R3S1L9</accession>
<dbReference type="PROSITE" id="PS51257">
    <property type="entry name" value="PROKAR_LIPOPROTEIN"/>
    <property type="match status" value="1"/>
</dbReference>
<organism evidence="5 6">
    <name type="scientific">Aspergillus carbonarius (strain ITEM 5010)</name>
    <dbReference type="NCBI Taxonomy" id="602072"/>
    <lineage>
        <taxon>Eukaryota</taxon>
        <taxon>Fungi</taxon>
        <taxon>Dikarya</taxon>
        <taxon>Ascomycota</taxon>
        <taxon>Pezizomycotina</taxon>
        <taxon>Eurotiomycetes</taxon>
        <taxon>Eurotiomycetidae</taxon>
        <taxon>Eurotiales</taxon>
        <taxon>Aspergillaceae</taxon>
        <taxon>Aspergillus</taxon>
        <taxon>Aspergillus subgen. Circumdati</taxon>
    </lineage>
</organism>
<evidence type="ECO:0000256" key="1">
    <source>
        <dbReference type="ARBA" id="ARBA00005495"/>
    </source>
</evidence>
<dbReference type="OMA" id="QRNANTC"/>
<keyword evidence="3" id="KW-0862">Zinc</keyword>
<dbReference type="VEuPathDB" id="FungiDB:ASPCADRAFT_39357"/>
<dbReference type="InterPro" id="IPR011057">
    <property type="entry name" value="Mss4-like_sf"/>
</dbReference>
<dbReference type="EMBL" id="KV907493">
    <property type="protein sequence ID" value="OOG00624.1"/>
    <property type="molecule type" value="Genomic_DNA"/>
</dbReference>
<feature type="domain" description="CENP-V/GFA" evidence="4">
    <location>
        <begin position="142"/>
        <end position="261"/>
    </location>
</feature>
<dbReference type="SUPFAM" id="SSF51316">
    <property type="entry name" value="Mss4-like"/>
    <property type="match status" value="2"/>
</dbReference>
<evidence type="ECO:0000313" key="6">
    <source>
        <dbReference type="Proteomes" id="UP000188318"/>
    </source>
</evidence>
<evidence type="ECO:0000259" key="4">
    <source>
        <dbReference type="PROSITE" id="PS51891"/>
    </source>
</evidence>
<dbReference type="AlphaFoldDB" id="A0A1R3S1L9"/>
<dbReference type="OrthoDB" id="2993351at2759"/>
<evidence type="ECO:0000256" key="2">
    <source>
        <dbReference type="ARBA" id="ARBA00022723"/>
    </source>
</evidence>
<name>A0A1R3S1L9_ASPC5</name>
<dbReference type="Proteomes" id="UP000188318">
    <property type="component" value="Unassembled WGS sequence"/>
</dbReference>
<feature type="domain" description="CENP-V/GFA" evidence="4">
    <location>
        <begin position="5"/>
        <end position="133"/>
    </location>
</feature>
<dbReference type="GO" id="GO:0046872">
    <property type="term" value="F:metal ion binding"/>
    <property type="evidence" value="ECO:0007669"/>
    <property type="project" value="UniProtKB-KW"/>
</dbReference>
<proteinExistence type="inferred from homology"/>
<dbReference type="Gene3D" id="2.170.150.70">
    <property type="match status" value="2"/>
</dbReference>
<dbReference type="GO" id="GO:0016846">
    <property type="term" value="F:carbon-sulfur lyase activity"/>
    <property type="evidence" value="ECO:0007669"/>
    <property type="project" value="InterPro"/>
</dbReference>
<reference evidence="6" key="1">
    <citation type="journal article" date="2017" name="Genome Biol.">
        <title>Comparative genomics reveals high biological diversity and specific adaptations in the industrially and medically important fungal genus Aspergillus.</title>
        <authorList>
            <person name="de Vries R.P."/>
            <person name="Riley R."/>
            <person name="Wiebenga A."/>
            <person name="Aguilar-Osorio G."/>
            <person name="Amillis S."/>
            <person name="Uchima C.A."/>
            <person name="Anderluh G."/>
            <person name="Asadollahi M."/>
            <person name="Askin M."/>
            <person name="Barry K."/>
            <person name="Battaglia E."/>
            <person name="Bayram O."/>
            <person name="Benocci T."/>
            <person name="Braus-Stromeyer S.A."/>
            <person name="Caldana C."/>
            <person name="Canovas D."/>
            <person name="Cerqueira G.C."/>
            <person name="Chen F."/>
            <person name="Chen W."/>
            <person name="Choi C."/>
            <person name="Clum A."/>
            <person name="Dos Santos R.A."/>
            <person name="Damasio A.R."/>
            <person name="Diallinas G."/>
            <person name="Emri T."/>
            <person name="Fekete E."/>
            <person name="Flipphi M."/>
            <person name="Freyberg S."/>
            <person name="Gallo A."/>
            <person name="Gournas C."/>
            <person name="Habgood R."/>
            <person name="Hainaut M."/>
            <person name="Harispe M.L."/>
            <person name="Henrissat B."/>
            <person name="Hilden K.S."/>
            <person name="Hope R."/>
            <person name="Hossain A."/>
            <person name="Karabika E."/>
            <person name="Karaffa L."/>
            <person name="Karanyi Z."/>
            <person name="Krasevec N."/>
            <person name="Kuo A."/>
            <person name="Kusch H."/>
            <person name="LaButti K."/>
            <person name="Lagendijk E.L."/>
            <person name="Lapidus A."/>
            <person name="Levasseur A."/>
            <person name="Lindquist E."/>
            <person name="Lipzen A."/>
            <person name="Logrieco A.F."/>
            <person name="MacCabe A."/>
            <person name="Maekelae M.R."/>
            <person name="Malavazi I."/>
            <person name="Melin P."/>
            <person name="Meyer V."/>
            <person name="Mielnichuk N."/>
            <person name="Miskei M."/>
            <person name="Molnar A.P."/>
            <person name="Mule G."/>
            <person name="Ngan C.Y."/>
            <person name="Orejas M."/>
            <person name="Orosz E."/>
            <person name="Ouedraogo J.P."/>
            <person name="Overkamp K.M."/>
            <person name="Park H.-S."/>
            <person name="Perrone G."/>
            <person name="Piumi F."/>
            <person name="Punt P.J."/>
            <person name="Ram A.F."/>
            <person name="Ramon A."/>
            <person name="Rauscher S."/>
            <person name="Record E."/>
            <person name="Riano-Pachon D.M."/>
            <person name="Robert V."/>
            <person name="Roehrig J."/>
            <person name="Ruller R."/>
            <person name="Salamov A."/>
            <person name="Salih N.S."/>
            <person name="Samson R.A."/>
            <person name="Sandor E."/>
            <person name="Sanguinetti M."/>
            <person name="Schuetze T."/>
            <person name="Sepcic K."/>
            <person name="Shelest E."/>
            <person name="Sherlock G."/>
            <person name="Sophianopoulou V."/>
            <person name="Squina F.M."/>
            <person name="Sun H."/>
            <person name="Susca A."/>
            <person name="Todd R.B."/>
            <person name="Tsang A."/>
            <person name="Unkles S.E."/>
            <person name="van de Wiele N."/>
            <person name="van Rossen-Uffink D."/>
            <person name="Oliveira J.V."/>
            <person name="Vesth T.C."/>
            <person name="Visser J."/>
            <person name="Yu J.-H."/>
            <person name="Zhou M."/>
            <person name="Andersen M.R."/>
            <person name="Archer D.B."/>
            <person name="Baker S.E."/>
            <person name="Benoit I."/>
            <person name="Brakhage A.A."/>
            <person name="Braus G.H."/>
            <person name="Fischer R."/>
            <person name="Frisvad J.C."/>
            <person name="Goldman G.H."/>
            <person name="Houbraken J."/>
            <person name="Oakley B."/>
            <person name="Pocsi I."/>
            <person name="Scazzocchio C."/>
            <person name="Seiboth B."/>
            <person name="vanKuyk P.A."/>
            <person name="Wortman J."/>
            <person name="Dyer P.S."/>
            <person name="Grigoriev I.V."/>
        </authorList>
    </citation>
    <scope>NUCLEOTIDE SEQUENCE [LARGE SCALE GENOMIC DNA]</scope>
    <source>
        <strain evidence="6">ITEM 5010</strain>
    </source>
</reference>
<keyword evidence="6" id="KW-1185">Reference proteome</keyword>
<dbReference type="InterPro" id="IPR006913">
    <property type="entry name" value="CENP-V/GFA"/>
</dbReference>
<dbReference type="Pfam" id="PF04828">
    <property type="entry name" value="GFA"/>
    <property type="match status" value="2"/>
</dbReference>
<protein>
    <recommendedName>
        <fullName evidence="4">CENP-V/GFA domain-containing protein</fullName>
    </recommendedName>
</protein>
<dbReference type="STRING" id="602072.A0A1R3S1L9"/>
<sequence>MAHRYHGNCHCGSFRFELCLHQPLATVYACQCGLCVKKGYLWLFPAEDEFEITRGVGEVASYCAQASHEEHFFCPTCGTGILVKGHATPTGGIGMGVNARALLEINPFQLTTEGCSMGEASDGLSTSTGPKLDVEGEGWKVYTGGCHCGAVGIAIRTKPLPEIEVKEDNCSICQRNANTCIYPHHSQATLHGEENLVEYQFGRKFTGHRFCGVCGVQVGMKLHGPPQSVVDRLPAAKQELVRQNLAIMPLRVAILDGVEWSDLTIQRSDEGTEGYVIDED</sequence>
<dbReference type="PANTHER" id="PTHR28620:SF1">
    <property type="entry name" value="CENP-V_GFA DOMAIN-CONTAINING PROTEIN"/>
    <property type="match status" value="1"/>
</dbReference>